<keyword evidence="1" id="KW-0812">Transmembrane</keyword>
<dbReference type="AlphaFoldDB" id="A0A8H3RIN5"/>
<reference evidence="2 3" key="1">
    <citation type="submission" date="2020-01" db="EMBL/GenBank/DDBJ databases">
        <title>Draft genome sequence of Aspergillus udagawae IFM 46972.</title>
        <authorList>
            <person name="Takahashi H."/>
            <person name="Yaguchi T."/>
        </authorList>
    </citation>
    <scope>NUCLEOTIDE SEQUENCE [LARGE SCALE GENOMIC DNA]</scope>
    <source>
        <strain evidence="2 3">IFM 46972</strain>
    </source>
</reference>
<comment type="caution">
    <text evidence="2">The sequence shown here is derived from an EMBL/GenBank/DDBJ whole genome shotgun (WGS) entry which is preliminary data.</text>
</comment>
<gene>
    <name evidence="2" type="ORF">IFM46972_01527</name>
</gene>
<proteinExistence type="predicted"/>
<sequence length="99" mass="11502">MPSPRKEVATALSSYIGFPEHLMQKAGFYKHPFLFLISVAVFHLMYYRTCQLVCAVDTCYLHTLFLGFFCFSFFCLLVYRGERRDEILRNAGVSSIIEK</sequence>
<organism evidence="2 3">
    <name type="scientific">Aspergillus udagawae</name>
    <dbReference type="NCBI Taxonomy" id="91492"/>
    <lineage>
        <taxon>Eukaryota</taxon>
        <taxon>Fungi</taxon>
        <taxon>Dikarya</taxon>
        <taxon>Ascomycota</taxon>
        <taxon>Pezizomycotina</taxon>
        <taxon>Eurotiomycetes</taxon>
        <taxon>Eurotiomycetidae</taxon>
        <taxon>Eurotiales</taxon>
        <taxon>Aspergillaceae</taxon>
        <taxon>Aspergillus</taxon>
        <taxon>Aspergillus subgen. Fumigati</taxon>
    </lineage>
</organism>
<evidence type="ECO:0000313" key="3">
    <source>
        <dbReference type="Proteomes" id="UP000465221"/>
    </source>
</evidence>
<accession>A0A8H3RIN5</accession>
<keyword evidence="1" id="KW-0472">Membrane</keyword>
<keyword evidence="1" id="KW-1133">Transmembrane helix</keyword>
<dbReference type="EMBL" id="BLKC01000007">
    <property type="protein sequence ID" value="GFF25744.1"/>
    <property type="molecule type" value="Genomic_DNA"/>
</dbReference>
<evidence type="ECO:0000256" key="1">
    <source>
        <dbReference type="SAM" id="Phobius"/>
    </source>
</evidence>
<feature type="transmembrane region" description="Helical" evidence="1">
    <location>
        <begin position="28"/>
        <end position="48"/>
    </location>
</feature>
<protein>
    <submittedName>
        <fullName evidence="2">Uncharacterized protein</fullName>
    </submittedName>
</protein>
<name>A0A8H3RIN5_9EURO</name>
<dbReference type="Proteomes" id="UP000465221">
    <property type="component" value="Unassembled WGS sequence"/>
</dbReference>
<evidence type="ECO:0000313" key="2">
    <source>
        <dbReference type="EMBL" id="GFF25744.1"/>
    </source>
</evidence>
<feature type="transmembrane region" description="Helical" evidence="1">
    <location>
        <begin position="60"/>
        <end position="79"/>
    </location>
</feature>